<evidence type="ECO:0000256" key="1">
    <source>
        <dbReference type="SAM" id="Coils"/>
    </source>
</evidence>
<dbReference type="Gene3D" id="3.40.50.300">
    <property type="entry name" value="P-loop containing nucleotide triphosphate hydrolases"/>
    <property type="match status" value="1"/>
</dbReference>
<dbReference type="Gene3D" id="1.20.5.4130">
    <property type="match status" value="1"/>
</dbReference>
<dbReference type="InterPro" id="IPR027417">
    <property type="entry name" value="P-loop_NTPase"/>
</dbReference>
<name>A0A8S0PWF3_OLEEU</name>
<keyword evidence="4" id="KW-1185">Reference proteome</keyword>
<dbReference type="Proteomes" id="UP000594638">
    <property type="component" value="Unassembled WGS sequence"/>
</dbReference>
<dbReference type="OrthoDB" id="914243at2759"/>
<evidence type="ECO:0000313" key="4">
    <source>
        <dbReference type="Proteomes" id="UP000594638"/>
    </source>
</evidence>
<protein>
    <submittedName>
        <fullName evidence="3">Late blight resistance homolog R1A-10</fullName>
    </submittedName>
</protein>
<accession>A0A8S0PWF3</accession>
<dbReference type="InterPro" id="IPR002182">
    <property type="entry name" value="NB-ARC"/>
</dbReference>
<reference evidence="3 4" key="1">
    <citation type="submission" date="2019-12" db="EMBL/GenBank/DDBJ databases">
        <authorList>
            <person name="Alioto T."/>
            <person name="Alioto T."/>
            <person name="Gomez Garrido J."/>
        </authorList>
    </citation>
    <scope>NUCLEOTIDE SEQUENCE [LARGE SCALE GENOMIC DNA]</scope>
</reference>
<dbReference type="PANTHER" id="PTHR19338">
    <property type="entry name" value="TRANSLOCASE OF INNER MITOCHONDRIAL MEMBRANE 13 HOMOLOG"/>
    <property type="match status" value="1"/>
</dbReference>
<dbReference type="GO" id="GO:0043531">
    <property type="term" value="F:ADP binding"/>
    <property type="evidence" value="ECO:0007669"/>
    <property type="project" value="InterPro"/>
</dbReference>
<proteinExistence type="predicted"/>
<evidence type="ECO:0000259" key="2">
    <source>
        <dbReference type="Pfam" id="PF00931"/>
    </source>
</evidence>
<comment type="caution">
    <text evidence="3">The sequence shown here is derived from an EMBL/GenBank/DDBJ whole genome shotgun (WGS) entry which is preliminary data.</text>
</comment>
<dbReference type="Gramene" id="OE9A105543T1">
    <property type="protein sequence ID" value="OE9A105543C1"/>
    <property type="gene ID" value="OE9A105543"/>
</dbReference>
<dbReference type="Pfam" id="PF00931">
    <property type="entry name" value="NB-ARC"/>
    <property type="match status" value="1"/>
</dbReference>
<dbReference type="SUPFAM" id="SSF52540">
    <property type="entry name" value="P-loop containing nucleoside triphosphate hydrolases"/>
    <property type="match status" value="1"/>
</dbReference>
<feature type="coiled-coil region" evidence="1">
    <location>
        <begin position="41"/>
        <end position="68"/>
    </location>
</feature>
<dbReference type="EMBL" id="CACTIH010000299">
    <property type="protein sequence ID" value="CAA2958996.1"/>
    <property type="molecule type" value="Genomic_DNA"/>
</dbReference>
<keyword evidence="1" id="KW-0175">Coiled coil</keyword>
<dbReference type="PANTHER" id="PTHR19338:SF66">
    <property type="entry name" value="NB-ARC DOMAIN-CONTAINING PROTEIN"/>
    <property type="match status" value="1"/>
</dbReference>
<feature type="domain" description="NB-ARC" evidence="2">
    <location>
        <begin position="136"/>
        <end position="191"/>
    </location>
</feature>
<organism evidence="3 4">
    <name type="scientific">Olea europaea subsp. europaea</name>
    <dbReference type="NCBI Taxonomy" id="158383"/>
    <lineage>
        <taxon>Eukaryota</taxon>
        <taxon>Viridiplantae</taxon>
        <taxon>Streptophyta</taxon>
        <taxon>Embryophyta</taxon>
        <taxon>Tracheophyta</taxon>
        <taxon>Spermatophyta</taxon>
        <taxon>Magnoliopsida</taxon>
        <taxon>eudicotyledons</taxon>
        <taxon>Gunneridae</taxon>
        <taxon>Pentapetalae</taxon>
        <taxon>asterids</taxon>
        <taxon>lamiids</taxon>
        <taxon>Lamiales</taxon>
        <taxon>Oleaceae</taxon>
        <taxon>Oleeae</taxon>
        <taxon>Olea</taxon>
    </lineage>
</organism>
<dbReference type="AlphaFoldDB" id="A0A8S0PWF3"/>
<gene>
    <name evidence="3" type="ORF">OLEA9_A105543</name>
</gene>
<evidence type="ECO:0000313" key="3">
    <source>
        <dbReference type="EMBL" id="CAA2958996.1"/>
    </source>
</evidence>
<sequence length="221" mass="25046">MDNEKVERLECQIKDAAYRAANIVESYLVDGLLSKLASYAVESFNQAIEEVIEEIHSIKQEVMKVEDEIGVHDLQPRTSLGAVSSNPTLSGMVGLDDELEEIKTRLISGSSKLQILSILGMRGFGSMKMLPDNMRNEDKIDKLKGLLHKTLSRTRYLIVLDDVWDKNAWDDAKRLFSNDNNGSRIILPTRCLAMRVIALLNWMKLGRKFPKIVEGFHSRLL</sequence>